<protein>
    <submittedName>
        <fullName evidence="2">Molecular chaperone TorD family protein</fullName>
    </submittedName>
</protein>
<name>A0A943YV84_9ACTN</name>
<accession>A0A943YV84</accession>
<dbReference type="Proteomes" id="UP000727506">
    <property type="component" value="Unassembled WGS sequence"/>
</dbReference>
<dbReference type="Pfam" id="PF02613">
    <property type="entry name" value="Nitrate_red_del"/>
    <property type="match status" value="1"/>
</dbReference>
<dbReference type="AlphaFoldDB" id="A0A943YV84"/>
<sequence length="218" mass="23484">MAMLGAETLMACETLCSFGSSILYGGPDRARLAALVEQRALLREPLFRLVAGDAAERLLSCLDDAAQDQEAFAAFYRELRQDYAYLFYMASASGVSVYESVYRTDDGTLFGPTTLEVRAAYAAFGYALESSASEPDDHLGIELAFLAKLFALASEDDRKAERALAAAADFMGAHVLAFSGDALRRMHESARSVFYREAALLIAASIDEVASTIGARAA</sequence>
<dbReference type="PANTHER" id="PTHR34227">
    <property type="entry name" value="CHAPERONE PROTEIN YCDY"/>
    <property type="match status" value="1"/>
</dbReference>
<evidence type="ECO:0000313" key="3">
    <source>
        <dbReference type="Proteomes" id="UP000727506"/>
    </source>
</evidence>
<comment type="caution">
    <text evidence="2">The sequence shown here is derived from an EMBL/GenBank/DDBJ whole genome shotgun (WGS) entry which is preliminary data.</text>
</comment>
<gene>
    <name evidence="2" type="ORF">KH142_03125</name>
</gene>
<evidence type="ECO:0000313" key="2">
    <source>
        <dbReference type="EMBL" id="MBS6940470.1"/>
    </source>
</evidence>
<reference evidence="2" key="1">
    <citation type="submission" date="2021-02" db="EMBL/GenBank/DDBJ databases">
        <title>Infant gut strain persistence is associated with maternal origin, phylogeny, and functional potential including surface adhesion and iron acquisition.</title>
        <authorList>
            <person name="Lou Y.C."/>
        </authorList>
    </citation>
    <scope>NUCLEOTIDE SEQUENCE</scope>
    <source>
        <strain evidence="2">L2_039_000G1_dasL2_039_000G1_concoct_11</strain>
    </source>
</reference>
<dbReference type="PANTHER" id="PTHR34227:SF1">
    <property type="entry name" value="DIMETHYL SULFOXIDE REDUCTASE CHAPERONE-RELATED"/>
    <property type="match status" value="1"/>
</dbReference>
<dbReference type="EMBL" id="JAGZSV010000034">
    <property type="protein sequence ID" value="MBS6940470.1"/>
    <property type="molecule type" value="Genomic_DNA"/>
</dbReference>
<dbReference type="InterPro" id="IPR036411">
    <property type="entry name" value="TorD-like_sf"/>
</dbReference>
<proteinExistence type="predicted"/>
<dbReference type="InterPro" id="IPR050289">
    <property type="entry name" value="TorD/DmsD_chaperones"/>
</dbReference>
<dbReference type="SUPFAM" id="SSF89155">
    <property type="entry name" value="TorD-like"/>
    <property type="match status" value="1"/>
</dbReference>
<evidence type="ECO:0000256" key="1">
    <source>
        <dbReference type="ARBA" id="ARBA00023186"/>
    </source>
</evidence>
<keyword evidence="1" id="KW-0143">Chaperone</keyword>
<dbReference type="InterPro" id="IPR020945">
    <property type="entry name" value="DMSO/NO3_reduct_chaperone"/>
</dbReference>
<organism evidence="2 3">
    <name type="scientific">Slackia piriformis</name>
    <dbReference type="NCBI Taxonomy" id="626934"/>
    <lineage>
        <taxon>Bacteria</taxon>
        <taxon>Bacillati</taxon>
        <taxon>Actinomycetota</taxon>
        <taxon>Coriobacteriia</taxon>
        <taxon>Eggerthellales</taxon>
        <taxon>Eggerthellaceae</taxon>
        <taxon>Slackia</taxon>
    </lineage>
</organism>
<dbReference type="Gene3D" id="1.10.3480.10">
    <property type="entry name" value="TorD-like"/>
    <property type="match status" value="1"/>
</dbReference>